<evidence type="ECO:0000256" key="1">
    <source>
        <dbReference type="ARBA" id="ARBA00006192"/>
    </source>
</evidence>
<gene>
    <name evidence="6" type="ORF">Agabi119p4_7749</name>
</gene>
<feature type="compositionally biased region" description="Low complexity" evidence="5">
    <location>
        <begin position="516"/>
        <end position="527"/>
    </location>
</feature>
<keyword evidence="2" id="KW-0677">Repeat</keyword>
<name>A0A8H7C7T4_AGABI</name>
<evidence type="ECO:0000313" key="6">
    <source>
        <dbReference type="EMBL" id="KAF7768506.1"/>
    </source>
</evidence>
<evidence type="ECO:0000256" key="3">
    <source>
        <dbReference type="ARBA" id="ARBA00044493"/>
    </source>
</evidence>
<accession>A0A8H7C7T4</accession>
<dbReference type="Proteomes" id="UP000629468">
    <property type="component" value="Unassembled WGS sequence"/>
</dbReference>
<dbReference type="EMBL" id="JABXXO010000010">
    <property type="protein sequence ID" value="KAF7768506.1"/>
    <property type="molecule type" value="Genomic_DNA"/>
</dbReference>
<dbReference type="PANTHER" id="PTHR47936">
    <property type="entry name" value="PPR_LONG DOMAIN-CONTAINING PROTEIN"/>
    <property type="match status" value="1"/>
</dbReference>
<dbReference type="InterPro" id="IPR011990">
    <property type="entry name" value="TPR-like_helical_dom_sf"/>
</dbReference>
<protein>
    <recommendedName>
        <fullName evidence="8">Pentacotripeptide-repeat region of PRORP domain-containing protein</fullName>
    </recommendedName>
</protein>
<reference evidence="6 7" key="1">
    <citation type="journal article" name="Sci. Rep.">
        <title>Telomere-to-telomere assembled and centromere annotated genomes of the two main subspecies of the button mushroom Agaricus bisporus reveal especially polymorphic chromosome ends.</title>
        <authorList>
            <person name="Sonnenberg A.S.M."/>
            <person name="Sedaghat-Telgerd N."/>
            <person name="Lavrijssen B."/>
            <person name="Ohm R.A."/>
            <person name="Hendrickx P.M."/>
            <person name="Scholtmeijer K."/>
            <person name="Baars J.J.P."/>
            <person name="van Peer A."/>
        </authorList>
    </citation>
    <scope>NUCLEOTIDE SEQUENCE [LARGE SCALE GENOMIC DNA]</scope>
    <source>
        <strain evidence="6 7">H119_p4</strain>
    </source>
</reference>
<comment type="function">
    <text evidence="3">Regulates mitochondrial small subunit maturation by controlling 15S rRNA 5'-end processing. Localizes to the 5' precursor of the 15S rRNA in a position that is subsequently occupied by mS47 in the mature yeast mtSSU. Uses structure and sequence-specific RNA recognition, binding to a single-stranded region of the precursor and specifically recognizing bases -6 to -1. The exchange of Ccm1 for mS47 is coupled to the irreversible removal of precursor rRNA that is accompanied by conformational changes of the mitoribosomal proteins uS5m and mS26. These conformational changes signal completion of 5'-end rRNA processing through protection of the mature 5'-end of the 15S rRNA and stabilization of mS47. The removal of the 5' precursor together with the dissociation of Ccm1 may be catalyzed by the 5'-3' exoribonuclease Pet127. Involved in the specific removal of group I introns in mitochondrial encoded transcripts.</text>
</comment>
<sequence>MVLRITRSAVRRPWTVQSRSMSQAALAVQHPPPPPPVPLTKGRRRPSLVARDTLNSIGPAFELEKRIKALEEAVAEEEKSLAPPYYSDEDLMFLYEDLLDNSPSSSPSELDNEAQEQRQALEDAQTIQEAEWRLSQNHPDIIQQVSGKGHFYHRVMAQAQAVTRRYEEMRGLVLKGTDDEGQVVAGPSKVSVPVNVLSVKECEAIFRACTKFQDGPGAVLTLNIMKRTGVPIPEAVVTSTLEIIADRGNVKATEAVISNFTTSPTERQRHLHVKAHLKTYLKEKRRTTIPSSALEVLHSYEKKGLFAPMQTYTSCIITLLSSRSSISRAQGWDLFTHMRYVAHPNPDAWLYASMIRACANPISSSRRSEPEKALDFWTEMTVDKKIEPTVQTYNAVILACAKSGERKYVNEAYRIAKEMLDANRDARGKSAFKPDQHTFIALLEGAKRVSDLGRARWILAEIVRGGIRSKASKDLNEPEGVHIDETIMMHLFNTYSTHKSPFTRESTLVQEEGPRTSSAMEESTAAAPYSIETPDSPPSFSHIPPQSREEVIHEVTYLFQRILEDVGIRRPGARGQTSSYLEKVFSNVKITSNLLVAYVSVFYRHAPLRVARKVFWSVFEETKVQRSARTYIWALQRCAFAEPEESEVALRFADELWKQWRVLEDNSKEKVDPRLIENAYSARIRIYAKHGKLDEAMDVLYAFVKRYPPSSIREAAENPLFRSTRTSLEDKSRPLVRMTAATEVPDDTVPPLLLFSDLELLHHRLAFVEMVQGVRYVKWAAKSYEWMLRVRRDESFKKSKK</sequence>
<evidence type="ECO:0000256" key="4">
    <source>
        <dbReference type="ARBA" id="ARBA00044511"/>
    </source>
</evidence>
<proteinExistence type="inferred from homology"/>
<dbReference type="InterPro" id="IPR002885">
    <property type="entry name" value="PPR_rpt"/>
</dbReference>
<evidence type="ECO:0000313" key="7">
    <source>
        <dbReference type="Proteomes" id="UP000629468"/>
    </source>
</evidence>
<feature type="region of interest" description="Disordered" evidence="5">
    <location>
        <begin position="102"/>
        <end position="123"/>
    </location>
</feature>
<comment type="similarity">
    <text evidence="1">Belongs to the CCM1 family.</text>
</comment>
<evidence type="ECO:0000256" key="2">
    <source>
        <dbReference type="ARBA" id="ARBA00022737"/>
    </source>
</evidence>
<dbReference type="Pfam" id="PF01535">
    <property type="entry name" value="PPR"/>
    <property type="match status" value="1"/>
</dbReference>
<dbReference type="PANTHER" id="PTHR47936:SF1">
    <property type="entry name" value="PENTATRICOPEPTIDE REPEAT-CONTAINING PROTEIN GUN1, CHLOROPLASTIC"/>
    <property type="match status" value="1"/>
</dbReference>
<dbReference type="Gene3D" id="1.25.40.10">
    <property type="entry name" value="Tetratricopeptide repeat domain"/>
    <property type="match status" value="1"/>
</dbReference>
<organism evidence="6 7">
    <name type="scientific">Agaricus bisporus var. burnettii</name>
    <dbReference type="NCBI Taxonomy" id="192524"/>
    <lineage>
        <taxon>Eukaryota</taxon>
        <taxon>Fungi</taxon>
        <taxon>Dikarya</taxon>
        <taxon>Basidiomycota</taxon>
        <taxon>Agaricomycotina</taxon>
        <taxon>Agaricomycetes</taxon>
        <taxon>Agaricomycetidae</taxon>
        <taxon>Agaricales</taxon>
        <taxon>Agaricineae</taxon>
        <taxon>Agaricaceae</taxon>
        <taxon>Agaricus</taxon>
    </lineage>
</organism>
<comment type="caution">
    <text evidence="6">The sequence shown here is derived from an EMBL/GenBank/DDBJ whole genome shotgun (WGS) entry which is preliminary data.</text>
</comment>
<feature type="region of interest" description="Disordered" evidence="5">
    <location>
        <begin position="503"/>
        <end position="545"/>
    </location>
</feature>
<evidence type="ECO:0008006" key="8">
    <source>
        <dbReference type="Google" id="ProtNLM"/>
    </source>
</evidence>
<evidence type="ECO:0000256" key="5">
    <source>
        <dbReference type="SAM" id="MobiDB-lite"/>
    </source>
</evidence>
<comment type="subunit">
    <text evidence="4">Binds to mitochondrial small subunit 15S rRNA.</text>
</comment>
<dbReference type="AlphaFoldDB" id="A0A8H7C7T4"/>